<dbReference type="SUPFAM" id="SSF46689">
    <property type="entry name" value="Homeodomain-like"/>
    <property type="match status" value="1"/>
</dbReference>
<dbReference type="Pfam" id="PF12833">
    <property type="entry name" value="HTH_18"/>
    <property type="match status" value="1"/>
</dbReference>
<keyword evidence="2" id="KW-0238">DNA-binding</keyword>
<dbReference type="SMART" id="SM00342">
    <property type="entry name" value="HTH_ARAC"/>
    <property type="match status" value="1"/>
</dbReference>
<evidence type="ECO:0000313" key="5">
    <source>
        <dbReference type="EMBL" id="MCV7390473.1"/>
    </source>
</evidence>
<dbReference type="SUPFAM" id="SSF51182">
    <property type="entry name" value="RmlC-like cupins"/>
    <property type="match status" value="1"/>
</dbReference>
<sequence>MEAPRAGGTVMFESVVNFAADTAVRTGVHSIRRTNLHRHPDVVEIAYTLRGGLHVQVSCETFELEPGDFAVINAGDPHLLSGSADNVTAIVHIDLGQFRTVDPFVQQIIFACESFDLPRYRRQESLMRGMLLDLIGGGIDPGATEPGRDRGAGEELVRLLCTGYSLENYYNREAAPRPGQREKFLTILGFVREHLDRRDVLESTAADLHYSKSYVSHLVKDVAAVSFSDLLGFLRVSRAELLLLTTDGTMLEISAACGFSDVKYFTRTFVDWFHQSPMEYRKRCAPEILRDSDIGEVSGAETTALVRDHRRHVASPADLPRLSVTPLLLKNIGSRRDLFDAVRSHRQDLIPTRPLPADLSARPHLVPIRVEMSDLEDGHLVNGLPSFEQIHATACLVLGFTTKTATLTLVDALAKRLPATGHVPIWLTYGAMHDRGSVDDVVAHAVTAHGLQIQAIFVP</sequence>
<comment type="caution">
    <text evidence="5">The sequence shown here is derived from an EMBL/GenBank/DDBJ whole genome shotgun (WGS) entry which is preliminary data.</text>
</comment>
<keyword evidence="1" id="KW-0805">Transcription regulation</keyword>
<dbReference type="Proteomes" id="UP001141659">
    <property type="component" value="Unassembled WGS sequence"/>
</dbReference>
<evidence type="ECO:0000256" key="3">
    <source>
        <dbReference type="ARBA" id="ARBA00023163"/>
    </source>
</evidence>
<dbReference type="Pfam" id="PF07883">
    <property type="entry name" value="Cupin_2"/>
    <property type="match status" value="1"/>
</dbReference>
<dbReference type="PANTHER" id="PTHR43280:SF2">
    <property type="entry name" value="HTH-TYPE TRANSCRIPTIONAL REGULATOR EXSA"/>
    <property type="match status" value="1"/>
</dbReference>
<dbReference type="InterPro" id="IPR014710">
    <property type="entry name" value="RmlC-like_jellyroll"/>
</dbReference>
<evidence type="ECO:0000256" key="2">
    <source>
        <dbReference type="ARBA" id="ARBA00023125"/>
    </source>
</evidence>
<dbReference type="GO" id="GO:0043565">
    <property type="term" value="F:sequence-specific DNA binding"/>
    <property type="evidence" value="ECO:0007669"/>
    <property type="project" value="InterPro"/>
</dbReference>
<dbReference type="GO" id="GO:0003700">
    <property type="term" value="F:DNA-binding transcription factor activity"/>
    <property type="evidence" value="ECO:0007669"/>
    <property type="project" value="InterPro"/>
</dbReference>
<dbReference type="CDD" id="cd02208">
    <property type="entry name" value="cupin_RmlC-like"/>
    <property type="match status" value="1"/>
</dbReference>
<organism evidence="5 6">
    <name type="scientific">Mycolicibacterium porcinum</name>
    <dbReference type="NCBI Taxonomy" id="39693"/>
    <lineage>
        <taxon>Bacteria</taxon>
        <taxon>Bacillati</taxon>
        <taxon>Actinomycetota</taxon>
        <taxon>Actinomycetes</taxon>
        <taxon>Mycobacteriales</taxon>
        <taxon>Mycobacteriaceae</taxon>
        <taxon>Mycolicibacterium</taxon>
    </lineage>
</organism>
<dbReference type="InterPro" id="IPR009057">
    <property type="entry name" value="Homeodomain-like_sf"/>
</dbReference>
<dbReference type="InterPro" id="IPR011051">
    <property type="entry name" value="RmlC_Cupin_sf"/>
</dbReference>
<name>A0AAW5T717_9MYCO</name>
<dbReference type="RefSeq" id="WP_036446743.1">
    <property type="nucleotide sequence ID" value="NZ_JACKVC010000018.1"/>
</dbReference>
<dbReference type="EMBL" id="JACKVC010000018">
    <property type="protein sequence ID" value="MCV7390473.1"/>
    <property type="molecule type" value="Genomic_DNA"/>
</dbReference>
<dbReference type="Gene3D" id="2.60.120.10">
    <property type="entry name" value="Jelly Rolls"/>
    <property type="match status" value="1"/>
</dbReference>
<gene>
    <name evidence="5" type="ORF">H5P34_20645</name>
</gene>
<evidence type="ECO:0000256" key="1">
    <source>
        <dbReference type="ARBA" id="ARBA00023015"/>
    </source>
</evidence>
<reference evidence="5" key="1">
    <citation type="submission" date="2020-07" db="EMBL/GenBank/DDBJ databases">
        <authorList>
            <person name="Pettersson B.M.F."/>
            <person name="Behra P.R.K."/>
            <person name="Ramesh M."/>
            <person name="Das S."/>
            <person name="Dasgupta S."/>
            <person name="Kirsebom L.A."/>
        </authorList>
    </citation>
    <scope>NUCLEOTIDE SEQUENCE</scope>
    <source>
        <strain evidence="5">DSM 44242</strain>
    </source>
</reference>
<evidence type="ECO:0000259" key="4">
    <source>
        <dbReference type="PROSITE" id="PS01124"/>
    </source>
</evidence>
<dbReference type="InterPro" id="IPR013096">
    <property type="entry name" value="Cupin_2"/>
</dbReference>
<dbReference type="InterPro" id="IPR018060">
    <property type="entry name" value="HTH_AraC"/>
</dbReference>
<feature type="domain" description="HTH araC/xylS-type" evidence="4">
    <location>
        <begin position="185"/>
        <end position="283"/>
    </location>
</feature>
<dbReference type="PROSITE" id="PS01124">
    <property type="entry name" value="HTH_ARAC_FAMILY_2"/>
    <property type="match status" value="1"/>
</dbReference>
<proteinExistence type="predicted"/>
<dbReference type="Gene3D" id="1.10.10.60">
    <property type="entry name" value="Homeodomain-like"/>
    <property type="match status" value="1"/>
</dbReference>
<evidence type="ECO:0000313" key="6">
    <source>
        <dbReference type="Proteomes" id="UP001141659"/>
    </source>
</evidence>
<dbReference type="PANTHER" id="PTHR43280">
    <property type="entry name" value="ARAC-FAMILY TRANSCRIPTIONAL REGULATOR"/>
    <property type="match status" value="1"/>
</dbReference>
<accession>A0AAW5T717</accession>
<dbReference type="AlphaFoldDB" id="A0AAW5T717"/>
<reference evidence="5" key="2">
    <citation type="journal article" date="2022" name="BMC Genomics">
        <title>Comparative genome analysis of mycobacteria focusing on tRNA and non-coding RNA.</title>
        <authorList>
            <person name="Behra P.R.K."/>
            <person name="Pettersson B.M.F."/>
            <person name="Ramesh M."/>
            <person name="Das S."/>
            <person name="Dasgupta S."/>
            <person name="Kirsebom L.A."/>
        </authorList>
    </citation>
    <scope>NUCLEOTIDE SEQUENCE</scope>
    <source>
        <strain evidence="5">DSM 44242</strain>
    </source>
</reference>
<keyword evidence="3" id="KW-0804">Transcription</keyword>
<protein>
    <submittedName>
        <fullName evidence="5">Helix-turn-helix transcriptional regulator</fullName>
    </submittedName>
</protein>